<organism evidence="1">
    <name type="scientific">Anguilla anguilla</name>
    <name type="common">European freshwater eel</name>
    <name type="synonym">Muraena anguilla</name>
    <dbReference type="NCBI Taxonomy" id="7936"/>
    <lineage>
        <taxon>Eukaryota</taxon>
        <taxon>Metazoa</taxon>
        <taxon>Chordata</taxon>
        <taxon>Craniata</taxon>
        <taxon>Vertebrata</taxon>
        <taxon>Euteleostomi</taxon>
        <taxon>Actinopterygii</taxon>
        <taxon>Neopterygii</taxon>
        <taxon>Teleostei</taxon>
        <taxon>Anguilliformes</taxon>
        <taxon>Anguillidae</taxon>
        <taxon>Anguilla</taxon>
    </lineage>
</organism>
<name>A0A0E9VP95_ANGAN</name>
<evidence type="ECO:0000313" key="1">
    <source>
        <dbReference type="EMBL" id="JAH79205.1"/>
    </source>
</evidence>
<reference evidence="1" key="2">
    <citation type="journal article" date="2015" name="Fish Shellfish Immunol.">
        <title>Early steps in the European eel (Anguilla anguilla)-Vibrio vulnificus interaction in the gills: Role of the RtxA13 toxin.</title>
        <authorList>
            <person name="Callol A."/>
            <person name="Pajuelo D."/>
            <person name="Ebbesson L."/>
            <person name="Teles M."/>
            <person name="MacKenzie S."/>
            <person name="Amaro C."/>
        </authorList>
    </citation>
    <scope>NUCLEOTIDE SEQUENCE</scope>
</reference>
<reference evidence="1" key="1">
    <citation type="submission" date="2014-11" db="EMBL/GenBank/DDBJ databases">
        <authorList>
            <person name="Amaro Gonzalez C."/>
        </authorList>
    </citation>
    <scope>NUCLEOTIDE SEQUENCE</scope>
</reference>
<accession>A0A0E9VP95</accession>
<sequence length="12" mass="1367">MSWARRGVAFVS</sequence>
<protein>
    <submittedName>
        <fullName evidence="1">Uncharacterized protein</fullName>
    </submittedName>
</protein>
<proteinExistence type="predicted"/>
<dbReference type="EMBL" id="GBXM01029372">
    <property type="protein sequence ID" value="JAH79205.1"/>
    <property type="molecule type" value="Transcribed_RNA"/>
</dbReference>